<dbReference type="SMART" id="SM00567">
    <property type="entry name" value="EZ_HEAT"/>
    <property type="match status" value="4"/>
</dbReference>
<gene>
    <name evidence="2" type="ORF">ENX68_04330</name>
</gene>
<keyword evidence="1" id="KW-1133">Transmembrane helix</keyword>
<dbReference type="EMBL" id="DTOZ01000113">
    <property type="protein sequence ID" value="HGE78210.1"/>
    <property type="molecule type" value="Genomic_DNA"/>
</dbReference>
<dbReference type="GO" id="GO:0016491">
    <property type="term" value="F:oxidoreductase activity"/>
    <property type="evidence" value="ECO:0007669"/>
    <property type="project" value="TreeGrafter"/>
</dbReference>
<name>A0A7V3RHB5_UNCW3</name>
<comment type="caution">
    <text evidence="2">The sequence shown here is derived from an EMBL/GenBank/DDBJ whole genome shotgun (WGS) entry which is preliminary data.</text>
</comment>
<dbReference type="Pfam" id="PF13646">
    <property type="entry name" value="HEAT_2"/>
    <property type="match status" value="1"/>
</dbReference>
<evidence type="ECO:0000256" key="1">
    <source>
        <dbReference type="SAM" id="Phobius"/>
    </source>
</evidence>
<feature type="transmembrane region" description="Helical" evidence="1">
    <location>
        <begin position="20"/>
        <end position="39"/>
    </location>
</feature>
<dbReference type="InterPro" id="IPR004155">
    <property type="entry name" value="PBS_lyase_HEAT"/>
</dbReference>
<dbReference type="InterPro" id="IPR011989">
    <property type="entry name" value="ARM-like"/>
</dbReference>
<dbReference type="PANTHER" id="PTHR12697">
    <property type="entry name" value="PBS LYASE HEAT-LIKE PROTEIN"/>
    <property type="match status" value="1"/>
</dbReference>
<dbReference type="InterPro" id="IPR016024">
    <property type="entry name" value="ARM-type_fold"/>
</dbReference>
<evidence type="ECO:0000313" key="2">
    <source>
        <dbReference type="EMBL" id="HGE78210.1"/>
    </source>
</evidence>
<dbReference type="AlphaFoldDB" id="A0A7V3RHB5"/>
<sequence>MIQSIIDTPQKLGIIKLMHYWVRFILGIFLIFMSCGPSSRNRALSILKQGINDKSGVVRVNAAKALIETGDKSGYEIIYKILQGEDRDAIVAGLGALYELGETGYSPFIAKLCRDPDPLVRAEAYHLASLSSDTGYYKLLVEGTSDRISKVRRYAYNGLVHFKDEKNIIKGIKDIDPIVRISAAKSLGLLGRSEAKDLIKKEMDPRNPNLDVWVQAVLALGELNDTSSVRYIKELLNDTPWDLKIASAEALLMLKDNSGVEVLKSGLQSSDPFVRVKSVEVIKKYPLLEFHDLLKQACGDEYINVSINAINTIVKYQKKEDLKLFEQLLRAPNPLVKIASAGAYLKGL</sequence>
<keyword evidence="1" id="KW-0812">Transmembrane</keyword>
<keyword evidence="1" id="KW-0472">Membrane</keyword>
<reference evidence="2" key="1">
    <citation type="journal article" date="2020" name="mSystems">
        <title>Genome- and Community-Level Interaction Insights into Carbon Utilization and Element Cycling Functions of Hydrothermarchaeota in Hydrothermal Sediment.</title>
        <authorList>
            <person name="Zhou Z."/>
            <person name="Liu Y."/>
            <person name="Xu W."/>
            <person name="Pan J."/>
            <person name="Luo Z.H."/>
            <person name="Li M."/>
        </authorList>
    </citation>
    <scope>NUCLEOTIDE SEQUENCE [LARGE SCALE GENOMIC DNA]</scope>
    <source>
        <strain evidence="2">SpSt-961</strain>
    </source>
</reference>
<dbReference type="Gene3D" id="1.25.10.10">
    <property type="entry name" value="Leucine-rich Repeat Variant"/>
    <property type="match status" value="2"/>
</dbReference>
<dbReference type="SUPFAM" id="SSF48371">
    <property type="entry name" value="ARM repeat"/>
    <property type="match status" value="1"/>
</dbReference>
<protein>
    <submittedName>
        <fullName evidence="2">HEAT repeat domain-containing protein</fullName>
    </submittedName>
</protein>
<dbReference type="PANTHER" id="PTHR12697:SF5">
    <property type="entry name" value="DEOXYHYPUSINE HYDROXYLASE"/>
    <property type="match status" value="1"/>
</dbReference>
<organism evidence="2">
    <name type="scientific">candidate division WOR-3 bacterium</name>
    <dbReference type="NCBI Taxonomy" id="2052148"/>
    <lineage>
        <taxon>Bacteria</taxon>
        <taxon>Bacteria division WOR-3</taxon>
    </lineage>
</organism>
<proteinExistence type="predicted"/>
<accession>A0A7V3RHB5</accession>